<comment type="cofactor">
    <cofactor evidence="1 11">
        <name>Zn(2+)</name>
        <dbReference type="ChEBI" id="CHEBI:29105"/>
    </cofactor>
</comment>
<keyword evidence="5" id="KW-0560">Oxidoreductase</keyword>
<dbReference type="InterPro" id="IPR013149">
    <property type="entry name" value="ADH-like_C"/>
</dbReference>
<evidence type="ECO:0000313" key="14">
    <source>
        <dbReference type="Proteomes" id="UP000799424"/>
    </source>
</evidence>
<keyword evidence="4 11" id="KW-0862">Zinc</keyword>
<comment type="similarity">
    <text evidence="2 11">Belongs to the zinc-containing alcohol dehydrogenase family.</text>
</comment>
<dbReference type="Pfam" id="PF00107">
    <property type="entry name" value="ADH_zinc_N"/>
    <property type="match status" value="1"/>
</dbReference>
<gene>
    <name evidence="13" type="ORF">CC86DRAFT_374457</name>
</gene>
<dbReference type="InterPro" id="IPR036291">
    <property type="entry name" value="NAD(P)-bd_dom_sf"/>
</dbReference>
<accession>A0A6A6ZH95</accession>
<dbReference type="InterPro" id="IPR020843">
    <property type="entry name" value="ER"/>
</dbReference>
<dbReference type="Gene3D" id="3.40.50.720">
    <property type="entry name" value="NAD(P)-binding Rossmann-like Domain"/>
    <property type="match status" value="1"/>
</dbReference>
<proteinExistence type="inferred from homology"/>
<evidence type="ECO:0000313" key="13">
    <source>
        <dbReference type="EMBL" id="KAF2820248.1"/>
    </source>
</evidence>
<dbReference type="InterPro" id="IPR045306">
    <property type="entry name" value="SDH-like"/>
</dbReference>
<dbReference type="Pfam" id="PF08240">
    <property type="entry name" value="ADH_N"/>
    <property type="match status" value="1"/>
</dbReference>
<evidence type="ECO:0000256" key="6">
    <source>
        <dbReference type="ARBA" id="ARBA00023027"/>
    </source>
</evidence>
<keyword evidence="6" id="KW-0520">NAD</keyword>
<evidence type="ECO:0000256" key="8">
    <source>
        <dbReference type="ARBA" id="ARBA00025713"/>
    </source>
</evidence>
<sequence>MSPNIQTMQNPSIVLYAPKSAKLEDKPIPFLNPHDVLIRIAYIGVCGSDVHFWHHAGIGKSINSSTGLTMGHEASGVIHSTGSAVKSLAPGDRVALEPGVPCRVCRACKSGTYNLCRAMRFAAAPGPPDTQGTLCKFYALAEDFCYVLPDAVGLDEAVLVEPLAVAVHAVKLGDVRPGETVVVMGCGTIGLMCAAVARRFGADRVVIVDVVEGKLEFAKGWLGEGIETWKADVGVDAEGNARRLLKAFGLEESGMDTFGGKVDTVIEASGATSSIETGIHVLRPGGKYVQTGLGKPKVEFPIVAMGQKELMVRGCFRYGPGDYELAVGYLRQGLIDVKPLISSVTKFEDATEAWEKTARGEGIKILIQGVQD</sequence>
<dbReference type="PROSITE" id="PS00059">
    <property type="entry name" value="ADH_ZINC"/>
    <property type="match status" value="1"/>
</dbReference>
<reference evidence="13" key="1">
    <citation type="journal article" date="2020" name="Stud. Mycol.">
        <title>101 Dothideomycetes genomes: a test case for predicting lifestyles and emergence of pathogens.</title>
        <authorList>
            <person name="Haridas S."/>
            <person name="Albert R."/>
            <person name="Binder M."/>
            <person name="Bloem J."/>
            <person name="Labutti K."/>
            <person name="Salamov A."/>
            <person name="Andreopoulos B."/>
            <person name="Baker S."/>
            <person name="Barry K."/>
            <person name="Bills G."/>
            <person name="Bluhm B."/>
            <person name="Cannon C."/>
            <person name="Castanera R."/>
            <person name="Culley D."/>
            <person name="Daum C."/>
            <person name="Ezra D."/>
            <person name="Gonzalez J."/>
            <person name="Henrissat B."/>
            <person name="Kuo A."/>
            <person name="Liang C."/>
            <person name="Lipzen A."/>
            <person name="Lutzoni F."/>
            <person name="Magnuson J."/>
            <person name="Mondo S."/>
            <person name="Nolan M."/>
            <person name="Ohm R."/>
            <person name="Pangilinan J."/>
            <person name="Park H.-J."/>
            <person name="Ramirez L."/>
            <person name="Alfaro M."/>
            <person name="Sun H."/>
            <person name="Tritt A."/>
            <person name="Yoshinaga Y."/>
            <person name="Zwiers L.-H."/>
            <person name="Turgeon B."/>
            <person name="Goodwin S."/>
            <person name="Spatafora J."/>
            <person name="Crous P."/>
            <person name="Grigoriev I."/>
        </authorList>
    </citation>
    <scope>NUCLEOTIDE SEQUENCE</scope>
    <source>
        <strain evidence="13">CBS 113818</strain>
    </source>
</reference>
<evidence type="ECO:0000256" key="7">
    <source>
        <dbReference type="ARBA" id="ARBA00024843"/>
    </source>
</evidence>
<dbReference type="InterPro" id="IPR013154">
    <property type="entry name" value="ADH-like_N"/>
</dbReference>
<dbReference type="GO" id="GO:0003939">
    <property type="term" value="F:L-iditol 2-dehydrogenase (NAD+) activity"/>
    <property type="evidence" value="ECO:0007669"/>
    <property type="project" value="TreeGrafter"/>
</dbReference>
<evidence type="ECO:0000256" key="10">
    <source>
        <dbReference type="ARBA" id="ARBA00030139"/>
    </source>
</evidence>
<dbReference type="SUPFAM" id="SSF50129">
    <property type="entry name" value="GroES-like"/>
    <property type="match status" value="1"/>
</dbReference>
<dbReference type="GO" id="GO:0006062">
    <property type="term" value="P:sorbitol catabolic process"/>
    <property type="evidence" value="ECO:0007669"/>
    <property type="project" value="TreeGrafter"/>
</dbReference>
<dbReference type="Gene3D" id="3.90.180.10">
    <property type="entry name" value="Medium-chain alcohol dehydrogenases, catalytic domain"/>
    <property type="match status" value="1"/>
</dbReference>
<comment type="function">
    <text evidence="7">Xylitol dehydrogenase which catalyzes the conversion of xylitol to D-xylulose. Xylose is a major component of hemicelluloses such as xylan. Most fungi utilize D-xylose via three enzymatic reactions, xylose reductase (XR), xylitol dehydrogenase (XDH), and xylulokinase, to form xylulose 5-phosphate, which enters pentose phosphate pathway.</text>
</comment>
<dbReference type="SUPFAM" id="SSF51735">
    <property type="entry name" value="NAD(P)-binding Rossmann-fold domains"/>
    <property type="match status" value="1"/>
</dbReference>
<dbReference type="FunFam" id="3.40.50.720:FF:000068">
    <property type="entry name" value="Sorbitol dehydrogenase"/>
    <property type="match status" value="1"/>
</dbReference>
<dbReference type="InterPro" id="IPR011032">
    <property type="entry name" value="GroES-like_sf"/>
</dbReference>
<dbReference type="InterPro" id="IPR002328">
    <property type="entry name" value="ADH_Zn_CS"/>
</dbReference>
<keyword evidence="3 11" id="KW-0479">Metal-binding</keyword>
<protein>
    <recommendedName>
        <fullName evidence="9">D-xylulose reductase</fullName>
        <ecNumber evidence="9">1.1.1.9</ecNumber>
    </recommendedName>
    <alternativeName>
        <fullName evidence="10">Xylitol dehydrogenase A</fullName>
    </alternativeName>
</protein>
<evidence type="ECO:0000259" key="12">
    <source>
        <dbReference type="SMART" id="SM00829"/>
    </source>
</evidence>
<evidence type="ECO:0000256" key="3">
    <source>
        <dbReference type="ARBA" id="ARBA00022723"/>
    </source>
</evidence>
<dbReference type="PANTHER" id="PTHR43161">
    <property type="entry name" value="SORBITOL DEHYDROGENASE"/>
    <property type="match status" value="1"/>
</dbReference>
<evidence type="ECO:0000256" key="4">
    <source>
        <dbReference type="ARBA" id="ARBA00022833"/>
    </source>
</evidence>
<feature type="domain" description="Enoyl reductase (ER)" evidence="12">
    <location>
        <begin position="16"/>
        <end position="367"/>
    </location>
</feature>
<evidence type="ECO:0000256" key="1">
    <source>
        <dbReference type="ARBA" id="ARBA00001947"/>
    </source>
</evidence>
<dbReference type="AlphaFoldDB" id="A0A6A6ZH95"/>
<dbReference type="EC" id="1.1.1.9" evidence="9"/>
<dbReference type="OrthoDB" id="3941538at2759"/>
<organism evidence="13 14">
    <name type="scientific">Ophiobolus disseminans</name>
    <dbReference type="NCBI Taxonomy" id="1469910"/>
    <lineage>
        <taxon>Eukaryota</taxon>
        <taxon>Fungi</taxon>
        <taxon>Dikarya</taxon>
        <taxon>Ascomycota</taxon>
        <taxon>Pezizomycotina</taxon>
        <taxon>Dothideomycetes</taxon>
        <taxon>Pleosporomycetidae</taxon>
        <taxon>Pleosporales</taxon>
        <taxon>Pleosporineae</taxon>
        <taxon>Phaeosphaeriaceae</taxon>
        <taxon>Ophiobolus</taxon>
    </lineage>
</organism>
<evidence type="ECO:0000256" key="2">
    <source>
        <dbReference type="ARBA" id="ARBA00008072"/>
    </source>
</evidence>
<comment type="pathway">
    <text evidence="8">Carbohydrate degradation; L-arabinose degradation via L-arabinitol; D-xylulose 5-phosphate from L-arabinose (fungal route): step 4/5.</text>
</comment>
<dbReference type="GO" id="GO:0008270">
    <property type="term" value="F:zinc ion binding"/>
    <property type="evidence" value="ECO:0007669"/>
    <property type="project" value="InterPro"/>
</dbReference>
<evidence type="ECO:0000256" key="9">
    <source>
        <dbReference type="ARBA" id="ARBA00026119"/>
    </source>
</evidence>
<evidence type="ECO:0000256" key="11">
    <source>
        <dbReference type="RuleBase" id="RU361277"/>
    </source>
</evidence>
<evidence type="ECO:0000256" key="5">
    <source>
        <dbReference type="ARBA" id="ARBA00023002"/>
    </source>
</evidence>
<name>A0A6A6ZH95_9PLEO</name>
<dbReference type="PANTHER" id="PTHR43161:SF9">
    <property type="entry name" value="SORBITOL DEHYDROGENASE"/>
    <property type="match status" value="1"/>
</dbReference>
<dbReference type="GO" id="GO:0046526">
    <property type="term" value="F:D-xylulose reductase activity"/>
    <property type="evidence" value="ECO:0007669"/>
    <property type="project" value="UniProtKB-EC"/>
</dbReference>
<dbReference type="CDD" id="cd05285">
    <property type="entry name" value="sorbitol_DH"/>
    <property type="match status" value="1"/>
</dbReference>
<dbReference type="Proteomes" id="UP000799424">
    <property type="component" value="Unassembled WGS sequence"/>
</dbReference>
<dbReference type="EMBL" id="MU006241">
    <property type="protein sequence ID" value="KAF2820248.1"/>
    <property type="molecule type" value="Genomic_DNA"/>
</dbReference>
<dbReference type="SMART" id="SM00829">
    <property type="entry name" value="PKS_ER"/>
    <property type="match status" value="1"/>
</dbReference>
<keyword evidence="14" id="KW-1185">Reference proteome</keyword>